<dbReference type="Proteomes" id="UP000284706">
    <property type="component" value="Unassembled WGS sequence"/>
</dbReference>
<dbReference type="InParanoid" id="A0A409Y512"/>
<comment type="caution">
    <text evidence="2">The sequence shown here is derived from an EMBL/GenBank/DDBJ whole genome shotgun (WGS) entry which is preliminary data.</text>
</comment>
<gene>
    <name evidence="2" type="ORF">CVT26_003305</name>
</gene>
<name>A0A409Y512_9AGAR</name>
<feature type="region of interest" description="Disordered" evidence="1">
    <location>
        <begin position="162"/>
        <end position="181"/>
    </location>
</feature>
<protein>
    <submittedName>
        <fullName evidence="2">Uncharacterized protein</fullName>
    </submittedName>
</protein>
<dbReference type="EMBL" id="NHYE01001149">
    <property type="protein sequence ID" value="PPQ98079.1"/>
    <property type="molecule type" value="Genomic_DNA"/>
</dbReference>
<evidence type="ECO:0000256" key="1">
    <source>
        <dbReference type="SAM" id="MobiDB-lite"/>
    </source>
</evidence>
<feature type="compositionally biased region" description="Polar residues" evidence="1">
    <location>
        <begin position="170"/>
        <end position="181"/>
    </location>
</feature>
<organism evidence="2 3">
    <name type="scientific">Gymnopilus dilepis</name>
    <dbReference type="NCBI Taxonomy" id="231916"/>
    <lineage>
        <taxon>Eukaryota</taxon>
        <taxon>Fungi</taxon>
        <taxon>Dikarya</taxon>
        <taxon>Basidiomycota</taxon>
        <taxon>Agaricomycotina</taxon>
        <taxon>Agaricomycetes</taxon>
        <taxon>Agaricomycetidae</taxon>
        <taxon>Agaricales</taxon>
        <taxon>Agaricineae</taxon>
        <taxon>Hymenogastraceae</taxon>
        <taxon>Gymnopilus</taxon>
    </lineage>
</organism>
<accession>A0A409Y512</accession>
<keyword evidence="3" id="KW-1185">Reference proteome</keyword>
<reference evidence="2 3" key="1">
    <citation type="journal article" date="2018" name="Evol. Lett.">
        <title>Horizontal gene cluster transfer increased hallucinogenic mushroom diversity.</title>
        <authorList>
            <person name="Reynolds H.T."/>
            <person name="Vijayakumar V."/>
            <person name="Gluck-Thaler E."/>
            <person name="Korotkin H.B."/>
            <person name="Matheny P.B."/>
            <person name="Slot J.C."/>
        </authorList>
    </citation>
    <scope>NUCLEOTIDE SEQUENCE [LARGE SCALE GENOMIC DNA]</scope>
    <source>
        <strain evidence="2 3">SRW20</strain>
    </source>
</reference>
<feature type="non-terminal residue" evidence="2">
    <location>
        <position position="1"/>
    </location>
</feature>
<proteinExistence type="predicted"/>
<evidence type="ECO:0000313" key="2">
    <source>
        <dbReference type="EMBL" id="PPQ98079.1"/>
    </source>
</evidence>
<evidence type="ECO:0000313" key="3">
    <source>
        <dbReference type="Proteomes" id="UP000284706"/>
    </source>
</evidence>
<sequence>PSRSPGRLLTTDAYSQTRRCHPLASLLLVILRGALLMGMEECQTEAPRNCLPIEGRSPRMEGPCGGMLESKGGGLDFVIARKLPNIMFCESIQGLKGFFETRLEVGKQAGKLLEGRMLAMSSPARTASDHTGWLWAWVLRKPHGNCTAFYGQNVAKRVQMQNERRHPVANSFQSDSGSPTV</sequence>
<dbReference type="AlphaFoldDB" id="A0A409Y512"/>